<proteinExistence type="predicted"/>
<evidence type="ECO:0000313" key="2">
    <source>
        <dbReference type="Proteomes" id="UP000541347"/>
    </source>
</evidence>
<dbReference type="Gene3D" id="2.180.10.10">
    <property type="entry name" value="RHS repeat-associated core"/>
    <property type="match status" value="1"/>
</dbReference>
<dbReference type="InterPro" id="IPR006530">
    <property type="entry name" value="YD"/>
</dbReference>
<evidence type="ECO:0008006" key="3">
    <source>
        <dbReference type="Google" id="ProtNLM"/>
    </source>
</evidence>
<keyword evidence="2" id="KW-1185">Reference proteome</keyword>
<sequence>MAICDQSVPAVCVWLAQVRGFLLTGVAFTATLAAVAGPVLAADVTTYTYDEARTGAFNVGRLTSVTEGGVTIRMDYDANGNIIRKTWEIAGQTYQHTFSYAQNGQVIQKTFAGVTPSSVTSGAATTGAQ</sequence>
<protein>
    <recommendedName>
        <fullName evidence="3">YD repeat-containing protein</fullName>
    </recommendedName>
</protein>
<evidence type="ECO:0000313" key="1">
    <source>
        <dbReference type="EMBL" id="NBN66083.1"/>
    </source>
</evidence>
<dbReference type="NCBIfam" id="TIGR01643">
    <property type="entry name" value="YD_repeat_2x"/>
    <property type="match status" value="1"/>
</dbReference>
<organism evidence="1 2">
    <name type="scientific">Pannonibacter tanglangensis</name>
    <dbReference type="NCBI Taxonomy" id="2750084"/>
    <lineage>
        <taxon>Bacteria</taxon>
        <taxon>Pseudomonadati</taxon>
        <taxon>Pseudomonadota</taxon>
        <taxon>Alphaproteobacteria</taxon>
        <taxon>Hyphomicrobiales</taxon>
        <taxon>Stappiaceae</taxon>
        <taxon>Pannonibacter</taxon>
    </lineage>
</organism>
<dbReference type="RefSeq" id="WP_161678229.1">
    <property type="nucleotide sequence ID" value="NZ_JAABLP010000015.1"/>
</dbReference>
<name>A0ABW9ZME4_9HYPH</name>
<reference evidence="1 2" key="1">
    <citation type="submission" date="2020-01" db="EMBL/GenBank/DDBJ databases">
        <authorList>
            <person name="Peng S.Y."/>
            <person name="Li J."/>
            <person name="Wang M."/>
            <person name="Wang L."/>
            <person name="Wang C.Q."/>
            <person name="Wang J.R."/>
        </authorList>
    </citation>
    <scope>NUCLEOTIDE SEQUENCE [LARGE SCALE GENOMIC DNA]</scope>
    <source>
        <strain evidence="1 2">XCT-34</strain>
    </source>
</reference>
<dbReference type="Proteomes" id="UP000541347">
    <property type="component" value="Unassembled WGS sequence"/>
</dbReference>
<dbReference type="EMBL" id="JAABLP010000015">
    <property type="protein sequence ID" value="NBN66083.1"/>
    <property type="molecule type" value="Genomic_DNA"/>
</dbReference>
<gene>
    <name evidence="1" type="ORF">GWI71_20570</name>
</gene>
<accession>A0ABW9ZME4</accession>
<comment type="caution">
    <text evidence="1">The sequence shown here is derived from an EMBL/GenBank/DDBJ whole genome shotgun (WGS) entry which is preliminary data.</text>
</comment>